<sequence length="318" mass="37123">MIDVLTGIGELGMGSRLKRVSEYMMRETQIVYNAYNIDFDPYLFPTFKIIMNKKGVTNSEIKHSLKTSQPAVTQTLNKLLKRKLIFLKEDKEDKRKKIIFLSEEGKLLVEKVTPIWKSIETVVKNYTAISSNSLIEHLNILEEKFNTKNFSTAILEHIQMTKGTNTIEIISYENTHALHFYNLNIEWLKTFFYVEPYDEEVLSKPKEYIINKGGFIFFAKRDNHIVGTVALMPKDDTFELTKMAVSPKYRGHKIGQQLMQHCINFARENDFPSLILYSSKKLENAIYIYRKYGFIEVPVEPNCPYIRCDIKMKLNLNT</sequence>
<dbReference type="EC" id="2.3.1.-" evidence="4"/>
<accession>A0ABP1F7F8</accession>
<dbReference type="PROSITE" id="PS50995">
    <property type="entry name" value="HTH_MARR_2"/>
    <property type="match status" value="1"/>
</dbReference>
<name>A0ABP1F7F8_9FLAO</name>
<dbReference type="InterPro" id="IPR036388">
    <property type="entry name" value="WH-like_DNA-bd_sf"/>
</dbReference>
<feature type="domain" description="N-acetyltransferase" evidence="3">
    <location>
        <begin position="167"/>
        <end position="317"/>
    </location>
</feature>
<gene>
    <name evidence="4" type="ORF">T190115A13A_200056</name>
</gene>
<dbReference type="SUPFAM" id="SSF55729">
    <property type="entry name" value="Acyl-CoA N-acyltransferases (Nat)"/>
    <property type="match status" value="1"/>
</dbReference>
<dbReference type="InterPro" id="IPR050769">
    <property type="entry name" value="NAT_camello-type"/>
</dbReference>
<comment type="caution">
    <text evidence="4">The sequence shown here is derived from an EMBL/GenBank/DDBJ whole genome shotgun (WGS) entry which is preliminary data.</text>
</comment>
<feature type="domain" description="HTH marR-type" evidence="2">
    <location>
        <begin position="10"/>
        <end position="143"/>
    </location>
</feature>
<keyword evidence="1 4" id="KW-0808">Transferase</keyword>
<evidence type="ECO:0000256" key="1">
    <source>
        <dbReference type="ARBA" id="ARBA00022679"/>
    </source>
</evidence>
<reference evidence="4 5" key="1">
    <citation type="submission" date="2024-05" db="EMBL/GenBank/DDBJ databases">
        <authorList>
            <person name="Duchaud E."/>
        </authorList>
    </citation>
    <scope>NUCLEOTIDE SEQUENCE [LARGE SCALE GENOMIC DNA]</scope>
    <source>
        <strain evidence="4">Ena-SAMPLE-TAB-13-05-2024-13:56:06:370-140305</strain>
    </source>
</reference>
<dbReference type="EMBL" id="CAXJRC010000012">
    <property type="protein sequence ID" value="CAL2106340.1"/>
    <property type="molecule type" value="Genomic_DNA"/>
</dbReference>
<dbReference type="PANTHER" id="PTHR13947:SF37">
    <property type="entry name" value="LD18367P"/>
    <property type="match status" value="1"/>
</dbReference>
<dbReference type="Pfam" id="PF00583">
    <property type="entry name" value="Acetyltransf_1"/>
    <property type="match status" value="1"/>
</dbReference>
<dbReference type="PROSITE" id="PS51186">
    <property type="entry name" value="GNAT"/>
    <property type="match status" value="1"/>
</dbReference>
<dbReference type="SUPFAM" id="SSF46785">
    <property type="entry name" value="Winged helix' DNA-binding domain"/>
    <property type="match status" value="1"/>
</dbReference>
<evidence type="ECO:0000259" key="2">
    <source>
        <dbReference type="PROSITE" id="PS50995"/>
    </source>
</evidence>
<dbReference type="Gene3D" id="1.10.10.10">
    <property type="entry name" value="Winged helix-like DNA-binding domain superfamily/Winged helix DNA-binding domain"/>
    <property type="match status" value="1"/>
</dbReference>
<organism evidence="4 5">
    <name type="scientific">Tenacibaculum vairaonense</name>
    <dbReference type="NCBI Taxonomy" id="3137860"/>
    <lineage>
        <taxon>Bacteria</taxon>
        <taxon>Pseudomonadati</taxon>
        <taxon>Bacteroidota</taxon>
        <taxon>Flavobacteriia</taxon>
        <taxon>Flavobacteriales</taxon>
        <taxon>Flavobacteriaceae</taxon>
        <taxon>Tenacibaculum</taxon>
    </lineage>
</organism>
<dbReference type="SMART" id="SM00347">
    <property type="entry name" value="HTH_MARR"/>
    <property type="match status" value="1"/>
</dbReference>
<dbReference type="InterPro" id="IPR016181">
    <property type="entry name" value="Acyl_CoA_acyltransferase"/>
</dbReference>
<evidence type="ECO:0000313" key="5">
    <source>
        <dbReference type="Proteomes" id="UP001497602"/>
    </source>
</evidence>
<evidence type="ECO:0000259" key="3">
    <source>
        <dbReference type="PROSITE" id="PS51186"/>
    </source>
</evidence>
<dbReference type="PANTHER" id="PTHR13947">
    <property type="entry name" value="GNAT FAMILY N-ACETYLTRANSFERASE"/>
    <property type="match status" value="1"/>
</dbReference>
<protein>
    <submittedName>
        <fullName evidence="4">Acetyltransferase</fullName>
        <ecNumber evidence="4">2.3.1.-</ecNumber>
    </submittedName>
</protein>
<dbReference type="CDD" id="cd04301">
    <property type="entry name" value="NAT_SF"/>
    <property type="match status" value="1"/>
</dbReference>
<dbReference type="GO" id="GO:0016746">
    <property type="term" value="F:acyltransferase activity"/>
    <property type="evidence" value="ECO:0007669"/>
    <property type="project" value="UniProtKB-KW"/>
</dbReference>
<evidence type="ECO:0000313" key="4">
    <source>
        <dbReference type="EMBL" id="CAL2106340.1"/>
    </source>
</evidence>
<dbReference type="Pfam" id="PF01047">
    <property type="entry name" value="MarR"/>
    <property type="match status" value="1"/>
</dbReference>
<dbReference type="InterPro" id="IPR000182">
    <property type="entry name" value="GNAT_dom"/>
</dbReference>
<dbReference type="Gene3D" id="3.40.630.30">
    <property type="match status" value="1"/>
</dbReference>
<dbReference type="RefSeq" id="WP_348738103.1">
    <property type="nucleotide sequence ID" value="NZ_CAXJRC010000012.1"/>
</dbReference>
<proteinExistence type="predicted"/>
<keyword evidence="4" id="KW-0012">Acyltransferase</keyword>
<dbReference type="InterPro" id="IPR000835">
    <property type="entry name" value="HTH_MarR-typ"/>
</dbReference>
<keyword evidence="5" id="KW-1185">Reference proteome</keyword>
<dbReference type="InterPro" id="IPR036390">
    <property type="entry name" value="WH_DNA-bd_sf"/>
</dbReference>
<dbReference type="Proteomes" id="UP001497602">
    <property type="component" value="Unassembled WGS sequence"/>
</dbReference>